<proteinExistence type="inferred from homology"/>
<evidence type="ECO:0000256" key="2">
    <source>
        <dbReference type="ARBA" id="ARBA00009773"/>
    </source>
</evidence>
<gene>
    <name evidence="7" type="ORF">BOLC4T24974H</name>
</gene>
<organism evidence="7">
    <name type="scientific">Brassica oleracea</name>
    <name type="common">Wild cabbage</name>
    <dbReference type="NCBI Taxonomy" id="3712"/>
    <lineage>
        <taxon>Eukaryota</taxon>
        <taxon>Viridiplantae</taxon>
        <taxon>Streptophyta</taxon>
        <taxon>Embryophyta</taxon>
        <taxon>Tracheophyta</taxon>
        <taxon>Spermatophyta</taxon>
        <taxon>Magnoliopsida</taxon>
        <taxon>eudicotyledons</taxon>
        <taxon>Gunneridae</taxon>
        <taxon>Pentapetalae</taxon>
        <taxon>rosids</taxon>
        <taxon>malvids</taxon>
        <taxon>Brassicales</taxon>
        <taxon>Brassicaceae</taxon>
        <taxon>Brassiceae</taxon>
        <taxon>Brassica</taxon>
    </lineage>
</organism>
<dbReference type="AlphaFoldDB" id="A0A3P6BUQ4"/>
<keyword evidence="3 6" id="KW-0812">Transmembrane</keyword>
<dbReference type="GO" id="GO:0016020">
    <property type="term" value="C:membrane"/>
    <property type="evidence" value="ECO:0007669"/>
    <property type="project" value="UniProtKB-SubCell"/>
</dbReference>
<evidence type="ECO:0000256" key="1">
    <source>
        <dbReference type="ARBA" id="ARBA00004141"/>
    </source>
</evidence>
<feature type="transmembrane region" description="Helical" evidence="6">
    <location>
        <begin position="20"/>
        <end position="45"/>
    </location>
</feature>
<protein>
    <submittedName>
        <fullName evidence="7">Uncharacterized protein</fullName>
    </submittedName>
</protein>
<name>A0A3P6BUQ4_BRAOL</name>
<feature type="transmembrane region" description="Helical" evidence="6">
    <location>
        <begin position="113"/>
        <end position="134"/>
    </location>
</feature>
<accession>A0A3P6BUQ4</accession>
<dbReference type="InterPro" id="IPR002549">
    <property type="entry name" value="AI-2E-like"/>
</dbReference>
<comment type="subcellular location">
    <subcellularLocation>
        <location evidence="1">Membrane</location>
        <topology evidence="1">Multi-pass membrane protein</topology>
    </subcellularLocation>
</comment>
<keyword evidence="4 6" id="KW-1133">Transmembrane helix</keyword>
<feature type="transmembrane region" description="Helical" evidence="6">
    <location>
        <begin position="66"/>
        <end position="93"/>
    </location>
</feature>
<comment type="similarity">
    <text evidence="2">Belongs to the autoinducer-2 exporter (AI-2E) (TC 2.A.86) family.</text>
</comment>
<keyword evidence="5 6" id="KW-0472">Membrane</keyword>
<reference evidence="7" key="1">
    <citation type="submission" date="2018-11" db="EMBL/GenBank/DDBJ databases">
        <authorList>
            <consortium name="Genoscope - CEA"/>
            <person name="William W."/>
        </authorList>
    </citation>
    <scope>NUCLEOTIDE SEQUENCE</scope>
</reference>
<evidence type="ECO:0000256" key="3">
    <source>
        <dbReference type="ARBA" id="ARBA00022692"/>
    </source>
</evidence>
<dbReference type="PANTHER" id="PTHR21716:SF72">
    <property type="entry name" value="TRANSMEMBRANE PROTEIN C9ORF5 PROTEIN"/>
    <property type="match status" value="1"/>
</dbReference>
<dbReference type="PANTHER" id="PTHR21716">
    <property type="entry name" value="TRANSMEMBRANE PROTEIN"/>
    <property type="match status" value="1"/>
</dbReference>
<dbReference type="EMBL" id="LR031873">
    <property type="protein sequence ID" value="VDD09523.1"/>
    <property type="molecule type" value="Genomic_DNA"/>
</dbReference>
<evidence type="ECO:0000313" key="7">
    <source>
        <dbReference type="EMBL" id="VDD09523.1"/>
    </source>
</evidence>
<evidence type="ECO:0000256" key="5">
    <source>
        <dbReference type="ARBA" id="ARBA00023136"/>
    </source>
</evidence>
<evidence type="ECO:0000256" key="4">
    <source>
        <dbReference type="ARBA" id="ARBA00022989"/>
    </source>
</evidence>
<evidence type="ECO:0000256" key="6">
    <source>
        <dbReference type="SAM" id="Phobius"/>
    </source>
</evidence>
<sequence length="146" mass="15708">MQSIMGMADFSNSFSIGNSIILGATELFNFVSQLIVVSSVMYILITSESGGKTEQFMNMLPINPSASSWALAISGVLLATAEIAFFQGCLAWLSLGYTIYIPFIGGRTMFPSTLEGGIMGLLITTVVIALKDLYAEFVLNDPKKTN</sequence>